<keyword evidence="7" id="KW-1185">Reference proteome</keyword>
<comment type="similarity">
    <text evidence="1">Belongs to the protease inhibitor I39 (alpha-2-macroglobulin) family. Bacterial alpha-2-macroglobulin subfamily.</text>
</comment>
<protein>
    <submittedName>
        <fullName evidence="6">Membrane protein</fullName>
    </submittedName>
</protein>
<dbReference type="InterPro" id="IPR041203">
    <property type="entry name" value="Bact_A2M_MG5"/>
</dbReference>
<dbReference type="InterPro" id="IPR021868">
    <property type="entry name" value="Alpha_2_Macroglob_MG3"/>
</dbReference>
<feature type="signal peptide" evidence="3">
    <location>
        <begin position="1"/>
        <end position="28"/>
    </location>
</feature>
<evidence type="ECO:0000256" key="3">
    <source>
        <dbReference type="SAM" id="SignalP"/>
    </source>
</evidence>
<dbReference type="Pfam" id="PF17962">
    <property type="entry name" value="bMG6"/>
    <property type="match status" value="1"/>
</dbReference>
<dbReference type="RefSeq" id="WP_189994905.1">
    <property type="nucleotide sequence ID" value="NZ_BMZS01000014.1"/>
</dbReference>
<dbReference type="CDD" id="cd02891">
    <property type="entry name" value="A2M_like"/>
    <property type="match status" value="1"/>
</dbReference>
<dbReference type="Pfam" id="PF01835">
    <property type="entry name" value="MG2"/>
    <property type="match status" value="1"/>
</dbReference>
<feature type="domain" description="Alpha-2-macroglobulin bait region" evidence="4">
    <location>
        <begin position="717"/>
        <end position="872"/>
    </location>
</feature>
<dbReference type="SMART" id="SM01419">
    <property type="entry name" value="Thiol-ester_cl"/>
    <property type="match status" value="1"/>
</dbReference>
<dbReference type="Proteomes" id="UP000630353">
    <property type="component" value="Unassembled WGS sequence"/>
</dbReference>
<evidence type="ECO:0000256" key="1">
    <source>
        <dbReference type="ARBA" id="ARBA00010556"/>
    </source>
</evidence>
<dbReference type="InterPro" id="IPR051802">
    <property type="entry name" value="YfhM-like"/>
</dbReference>
<dbReference type="Gene3D" id="2.60.40.1930">
    <property type="match status" value="1"/>
</dbReference>
<reference evidence="6" key="2">
    <citation type="submission" date="2020-09" db="EMBL/GenBank/DDBJ databases">
        <authorList>
            <person name="Sun Q."/>
            <person name="Kim S."/>
        </authorList>
    </citation>
    <scope>NUCLEOTIDE SEQUENCE</scope>
    <source>
        <strain evidence="6">KCTC 42651</strain>
    </source>
</reference>
<dbReference type="SUPFAM" id="SSF48239">
    <property type="entry name" value="Terpenoid cyclases/Protein prenyltransferases"/>
    <property type="match status" value="1"/>
</dbReference>
<evidence type="ECO:0000259" key="4">
    <source>
        <dbReference type="SMART" id="SM01359"/>
    </source>
</evidence>
<accession>A0A919CTM3</accession>
<feature type="chain" id="PRO_5036794434" evidence="3">
    <location>
        <begin position="29"/>
        <end position="1598"/>
    </location>
</feature>
<gene>
    <name evidence="6" type="ORF">GCM10017083_50280</name>
</gene>
<dbReference type="EMBL" id="BMZS01000014">
    <property type="protein sequence ID" value="GHD62037.1"/>
    <property type="molecule type" value="Genomic_DNA"/>
</dbReference>
<organism evidence="6 7">
    <name type="scientific">Thalassobaculum fulvum</name>
    <dbReference type="NCBI Taxonomy" id="1633335"/>
    <lineage>
        <taxon>Bacteria</taxon>
        <taxon>Pseudomonadati</taxon>
        <taxon>Pseudomonadota</taxon>
        <taxon>Alphaproteobacteria</taxon>
        <taxon>Rhodospirillales</taxon>
        <taxon>Thalassobaculaceae</taxon>
        <taxon>Thalassobaculum</taxon>
    </lineage>
</organism>
<dbReference type="Pfam" id="PF21142">
    <property type="entry name" value="A2M_bMG2"/>
    <property type="match status" value="1"/>
</dbReference>
<dbReference type="Pfam" id="PF11974">
    <property type="entry name" value="bMG3"/>
    <property type="match status" value="1"/>
</dbReference>
<keyword evidence="2 3" id="KW-0732">Signal</keyword>
<dbReference type="GO" id="GO:0004866">
    <property type="term" value="F:endopeptidase inhibitor activity"/>
    <property type="evidence" value="ECO:0007669"/>
    <property type="project" value="InterPro"/>
</dbReference>
<dbReference type="InterPro" id="IPR041246">
    <property type="entry name" value="Bact_MG10"/>
</dbReference>
<evidence type="ECO:0000256" key="2">
    <source>
        <dbReference type="ARBA" id="ARBA00022729"/>
    </source>
</evidence>
<dbReference type="InterPro" id="IPR001599">
    <property type="entry name" value="Macroglobln_a2"/>
</dbReference>
<dbReference type="InterPro" id="IPR008930">
    <property type="entry name" value="Terpenoid_cyclase/PrenylTrfase"/>
</dbReference>
<dbReference type="InterPro" id="IPR026284">
    <property type="entry name" value="A2MG_proteobact"/>
</dbReference>
<dbReference type="PANTHER" id="PTHR40094">
    <property type="entry name" value="ALPHA-2-MACROGLOBULIN HOMOLOG"/>
    <property type="match status" value="1"/>
</dbReference>
<dbReference type="InterPro" id="IPR049120">
    <property type="entry name" value="A2M_bMG2"/>
</dbReference>
<reference evidence="6" key="1">
    <citation type="journal article" date="2014" name="Int. J. Syst. Evol. Microbiol.">
        <title>Complete genome sequence of Corynebacterium casei LMG S-19264T (=DSM 44701T), isolated from a smear-ripened cheese.</title>
        <authorList>
            <consortium name="US DOE Joint Genome Institute (JGI-PGF)"/>
            <person name="Walter F."/>
            <person name="Albersmeier A."/>
            <person name="Kalinowski J."/>
            <person name="Ruckert C."/>
        </authorList>
    </citation>
    <scope>NUCLEOTIDE SEQUENCE</scope>
    <source>
        <strain evidence="6">KCTC 42651</strain>
    </source>
</reference>
<comment type="caution">
    <text evidence="6">The sequence shown here is derived from an EMBL/GenBank/DDBJ whole genome shotgun (WGS) entry which is preliminary data.</text>
</comment>
<sequence>MFEIPRLAALLPVSLAAAVALAAAPAAAADIGFAKERYLLDGSSPTVCLDFSAPVAFPPGSFPEDYVSVEPKAQLDVRVQDGALCLGGLAWGTYYVATLKPGVPAADGSRTASAGTVHLEIPDAPASVGFAGGGYVLAQAGETALPVTTVNVDEVKLRVLRIVDRNLIDELAEGDFTRSMNGWWAEQIERTDGELVWEGTLKTPGARNRRVRTGIPIDEIVDRSVPGVHVVTAQAANGPDEPWTTLATQWLVVSNLGLTTFTGGDGLTAFVNGLDDARPVRGVETVLLARNNKILGRATTDAAGRVDFPGGLLRGRGGNEATALLAYGPNHDFTVLRLTGPAFDLSDRGVAGRTPPGPLDGFLWADRDIFRPGETVHLAALLRDAQARAVDNMPLTLAVVRPDGQDFRRLVLPARDGGAYQSDVELPKSAPTGRWTALLYADPKAAPVAEMPFSVEDFVPERLDLELTAATDDIAAGETVEVALDGRFLFGAPAAGLRVTSELVVTADPEPYPDWKDYAFGLATEQWSAVRTELPESRTDADGKGTVAATLPAIGDTTLPLLARVRSTLLEPGGRGVTRSLDLKVGGRPLAIGIRPGFADATVSEESDAGFQVIALDPDGRPVAGKTLNWELIREVRHYDWIRVNGNWEVETTVANRRVDSGTLETAAAGPQTLAVPVDWGWYRFEVYDVATGAASSVRFSAGWRAGPSVASAPDKVKVSLDRDGYRPGDTAKVFIEPPYAGEALVTVLGDTVLSTRRVTVPAEGTEFALPVDGNWGAAGAYVAVTLLRPGRPDAAKTDPASSDAPPAPGRAIGLAWLKLDRSDRELGVSILTPAETTPEHRLVVPVAVSGLDVGEQAWLTLAAVDRGVLALTGFETPDPEDHFFGKRRLPIDLRDLYGRLIDGAYDRVGALRSGGDAMGQHNAGLAADAYETVALFSGLVAVGPGGRVEVPLDIPDFNGELRLMAVAFSADKLGHADTPLPVRPPVVAELSRPRFLAPGDVAELILELHNLTGGPGDYRVTVTVDGPVALRDGAEQTVALETGGKADRSVRLEATGTGVAQVSLSLTGPGDLALQRRFALTVRPAQTAQTERRTVWLAPGSMLRLDPALSAGLRPETVRTGVTVGTAPTFDLPHLLGALYRYPYGCLEQTVSTAMPLLYVDDLAAYAGLVEDPAALRDRAQKAIWRILNMQRSDGAFSLWDAYGPAEPWLSAYALDFLTRARAAGLTVPDGAYDQGLDWLKSGIVEQAQWTEDSVARPYALYVLAQAGRTDVVGAARYLADNRAGRLPYGARGHLAATLARLGETERAARLLADSDVPARDWWRHDYGTRLRDAALRLTVLTEAGGDPKAVASLVDQVADLAAGRRWLSTQEMSWLVLAAKAVIERQQAVTAEIDGRLTGPQTRPIAAFPTPEQLERGYVISNRGGETVRIAVSSTGVPTAPLPPETQGFTVERTIRALDGTPLADGTELVQGERYVVLLNGSSDAAPAHQALLVDLLPAGLEIENTRLRNGGDTGDFSWLPELTEARHVEIRDDRFIAAYDLSDRRGTFTAAYIVRAVTRGSYVAPAPYVEDMYQPFRFARGPVGRVTVAAAATGK</sequence>
<feature type="domain" description="Alpha-2-macroglobulin" evidence="5">
    <location>
        <begin position="934"/>
        <end position="1023"/>
    </location>
</feature>
<dbReference type="Pfam" id="PF17972">
    <property type="entry name" value="bMG5"/>
    <property type="match status" value="1"/>
</dbReference>
<evidence type="ECO:0000313" key="7">
    <source>
        <dbReference type="Proteomes" id="UP000630353"/>
    </source>
</evidence>
<dbReference type="SMART" id="SM01359">
    <property type="entry name" value="A2M_N_2"/>
    <property type="match status" value="1"/>
</dbReference>
<dbReference type="Pfam" id="PF00207">
    <property type="entry name" value="A2M"/>
    <property type="match status" value="1"/>
</dbReference>
<dbReference type="InterPro" id="IPR011625">
    <property type="entry name" value="A2M_N_BRD"/>
</dbReference>
<dbReference type="GO" id="GO:0005615">
    <property type="term" value="C:extracellular space"/>
    <property type="evidence" value="ECO:0007669"/>
    <property type="project" value="InterPro"/>
</dbReference>
<dbReference type="Gene3D" id="1.50.10.20">
    <property type="match status" value="1"/>
</dbReference>
<dbReference type="InterPro" id="IPR002890">
    <property type="entry name" value="MG2"/>
</dbReference>
<dbReference type="Pfam" id="PF17973">
    <property type="entry name" value="bMG10"/>
    <property type="match status" value="1"/>
</dbReference>
<dbReference type="PIRSF" id="PIRSF038980">
    <property type="entry name" value="A2M_bac"/>
    <property type="match status" value="1"/>
</dbReference>
<dbReference type="SMART" id="SM01360">
    <property type="entry name" value="A2M"/>
    <property type="match status" value="1"/>
</dbReference>
<dbReference type="InterPro" id="IPR011626">
    <property type="entry name" value="Alpha-macroglobulin_TED"/>
</dbReference>
<proteinExistence type="inferred from homology"/>
<dbReference type="InterPro" id="IPR041462">
    <property type="entry name" value="Bact_A2M_MG6"/>
</dbReference>
<evidence type="ECO:0000313" key="6">
    <source>
        <dbReference type="EMBL" id="GHD62037.1"/>
    </source>
</evidence>
<name>A0A919CTM3_9PROT</name>
<dbReference type="Pfam" id="PF07703">
    <property type="entry name" value="A2M_BRD"/>
    <property type="match status" value="1"/>
</dbReference>
<dbReference type="Pfam" id="PF07678">
    <property type="entry name" value="TED_complement"/>
    <property type="match status" value="1"/>
</dbReference>
<dbReference type="PANTHER" id="PTHR40094:SF1">
    <property type="entry name" value="UBIQUITIN DOMAIN-CONTAINING PROTEIN"/>
    <property type="match status" value="1"/>
</dbReference>
<evidence type="ECO:0000259" key="5">
    <source>
        <dbReference type="SMART" id="SM01360"/>
    </source>
</evidence>
<dbReference type="InterPro" id="IPR047565">
    <property type="entry name" value="Alpha-macroglob_thiol-ester_cl"/>
</dbReference>